<comment type="similarity">
    <text evidence="2">Belongs to the transketolase family.</text>
</comment>
<comment type="caution">
    <text evidence="6">The sequence shown here is derived from an EMBL/GenBank/DDBJ whole genome shotgun (WGS) entry which is preliminary data.</text>
</comment>
<dbReference type="Pfam" id="PF00456">
    <property type="entry name" value="Transketolase_N"/>
    <property type="match status" value="1"/>
</dbReference>
<evidence type="ECO:0000256" key="4">
    <source>
        <dbReference type="SAM" id="MobiDB-lite"/>
    </source>
</evidence>
<gene>
    <name evidence="6" type="ORF">KQI82_01530</name>
</gene>
<evidence type="ECO:0000256" key="1">
    <source>
        <dbReference type="ARBA" id="ARBA00001964"/>
    </source>
</evidence>
<comment type="cofactor">
    <cofactor evidence="1">
        <name>thiamine diphosphate</name>
        <dbReference type="ChEBI" id="CHEBI:58937"/>
    </cofactor>
</comment>
<feature type="domain" description="Transketolase N-terminal" evidence="5">
    <location>
        <begin position="12"/>
        <end position="263"/>
    </location>
</feature>
<dbReference type="PANTHER" id="PTHR47514">
    <property type="entry name" value="TRANSKETOLASE N-TERMINAL SECTION-RELATED"/>
    <property type="match status" value="1"/>
</dbReference>
<organism evidence="6 7">
    <name type="scientific">Dysosmobacter acutus</name>
    <dbReference type="NCBI Taxonomy" id="2841504"/>
    <lineage>
        <taxon>Bacteria</taxon>
        <taxon>Bacillati</taxon>
        <taxon>Bacillota</taxon>
        <taxon>Clostridia</taxon>
        <taxon>Eubacteriales</taxon>
        <taxon>Oscillospiraceae</taxon>
        <taxon>Dysosmobacter</taxon>
    </lineage>
</organism>
<dbReference type="Proteomes" id="UP000787672">
    <property type="component" value="Unassembled WGS sequence"/>
</dbReference>
<keyword evidence="7" id="KW-1185">Reference proteome</keyword>
<dbReference type="PANTHER" id="PTHR47514:SF1">
    <property type="entry name" value="TRANSKETOLASE N-TERMINAL SECTION-RELATED"/>
    <property type="match status" value="1"/>
</dbReference>
<dbReference type="PROSITE" id="PS00801">
    <property type="entry name" value="TRANSKETOLASE_1"/>
    <property type="match status" value="1"/>
</dbReference>
<dbReference type="InterPro" id="IPR049557">
    <property type="entry name" value="Transketolase_CS"/>
</dbReference>
<evidence type="ECO:0000256" key="2">
    <source>
        <dbReference type="ARBA" id="ARBA00007131"/>
    </source>
</evidence>
<reference evidence="6 7" key="1">
    <citation type="submission" date="2021-06" db="EMBL/GenBank/DDBJ databases">
        <authorList>
            <person name="Sun Q."/>
            <person name="Li D."/>
        </authorList>
    </citation>
    <scope>NUCLEOTIDE SEQUENCE [LARGE SCALE GENOMIC DNA]</scope>
    <source>
        <strain evidence="6 7">MSJ-2</strain>
    </source>
</reference>
<evidence type="ECO:0000313" key="6">
    <source>
        <dbReference type="EMBL" id="MBU5625614.1"/>
    </source>
</evidence>
<proteinExistence type="inferred from homology"/>
<evidence type="ECO:0000256" key="3">
    <source>
        <dbReference type="ARBA" id="ARBA00023052"/>
    </source>
</evidence>
<dbReference type="RefSeq" id="WP_216557735.1">
    <property type="nucleotide sequence ID" value="NZ_JAHLQN010000001.1"/>
</dbReference>
<dbReference type="EMBL" id="JAHLQN010000001">
    <property type="protein sequence ID" value="MBU5625614.1"/>
    <property type="molecule type" value="Genomic_DNA"/>
</dbReference>
<keyword evidence="3" id="KW-0786">Thiamine pyrophosphate</keyword>
<protein>
    <submittedName>
        <fullName evidence="6">Transketolase</fullName>
    </submittedName>
</protein>
<evidence type="ECO:0000259" key="5">
    <source>
        <dbReference type="Pfam" id="PF00456"/>
    </source>
</evidence>
<dbReference type="InterPro" id="IPR005474">
    <property type="entry name" value="Transketolase_N"/>
</dbReference>
<dbReference type="CDD" id="cd02012">
    <property type="entry name" value="TPP_TK"/>
    <property type="match status" value="1"/>
</dbReference>
<feature type="region of interest" description="Disordered" evidence="4">
    <location>
        <begin position="248"/>
        <end position="270"/>
    </location>
</feature>
<name>A0ABS6F8I8_9FIRM</name>
<sequence>MKTEELSRICTQVRRDIINMTANAGSGHPGGSLSAVELMVAAFFEKMRVDPQNPQDPDRDRFVLSKGHAAPCYYGVLAEKGFISRDEFQNFRQLHSILQGHPDAKKVPGVDASTGSLGQGASIAVGMALGARHQGKDIQVYTILGDGECQEGQVWEAFMAAAHYKLDNLTVMIDNNGLQIDGSNDQVMSLGDLAAKMRSFGFTVIELSDGNDISAVVEALNAPAVAGKPKCILAHTVKGKGVSFMEGQVGWHGKAPNEEQRQQALKELED</sequence>
<feature type="compositionally biased region" description="Basic and acidic residues" evidence="4">
    <location>
        <begin position="255"/>
        <end position="270"/>
    </location>
</feature>
<evidence type="ECO:0000313" key="7">
    <source>
        <dbReference type="Proteomes" id="UP000787672"/>
    </source>
</evidence>
<accession>A0ABS6F8I8</accession>